<keyword evidence="5" id="KW-0472">Membrane</keyword>
<comment type="caution">
    <text evidence="11">The sequence shown here is derived from an EMBL/GenBank/DDBJ whole genome shotgun (WGS) entry which is preliminary data.</text>
</comment>
<sequence length="583" mass="64573">MRNLNEAKLNFKIYKLDVLDEPSDYQPEYFTDQEKKNLSLPQQPDLTQTVVGINVHPCYEYPYTDKCGLSQSCSEHHYDVPHLSTPQGGAASPSTSSQSGSVASSSCPATATPQHEPSSEKTPHSDSVHSLSSFTCSSVTSKNSMYNINSTIPAGLDPDCCVSTIATSSGCRLSIPGSGVTLTVPEGSLTRGQKEEVFVAVLREDRHRPKLTEKQTLLSPVVTCGPGGLIFKKPVIINFQHCASLKYGHWSVSVWCCDSPLEAPPVWQRMVTLGEETINTTMFTQLDNGQVYLVTDSLMRFCVIGESQPSGRAVKQLRLAVFGPQSSQALDYNVRVYTVEDTAAALQGVMELEKKLGGVFLDKTKTILFQDTSAPLMLTLEDIGPGWKIKPQSDSVEIPFHHIWNSTHNYLHCSFQLEKVDRATDNIQFRILASQKGSPTHRQIFRVTAELKTPASNSCQKPLSSPPRNMTITCSSGYSSGVATLDNSNQPFRMNKTLRKKLCLCLDPPNARGNDWRMLAQRLNVDRYINYFATKSSPTEHILDLWEARHRESNAITDLLNMLRVMGRCDAAAILEQEMGAWL</sequence>
<evidence type="ECO:0000256" key="7">
    <source>
        <dbReference type="SAM" id="MobiDB-lite"/>
    </source>
</evidence>
<dbReference type="Pfam" id="PF00531">
    <property type="entry name" value="Death"/>
    <property type="match status" value="1"/>
</dbReference>
<dbReference type="PROSITE" id="PS51145">
    <property type="entry name" value="ZU5"/>
    <property type="match status" value="1"/>
</dbReference>
<dbReference type="GO" id="GO:0008045">
    <property type="term" value="P:motor neuron axon guidance"/>
    <property type="evidence" value="ECO:0007669"/>
    <property type="project" value="TreeGrafter"/>
</dbReference>
<evidence type="ECO:0000256" key="3">
    <source>
        <dbReference type="ARBA" id="ARBA00022692"/>
    </source>
</evidence>
<dbReference type="InterPro" id="IPR037936">
    <property type="entry name" value="UNC5A-D"/>
</dbReference>
<feature type="compositionally biased region" description="Low complexity" evidence="7">
    <location>
        <begin position="88"/>
        <end position="106"/>
    </location>
</feature>
<dbReference type="Pfam" id="PF17217">
    <property type="entry name" value="UPA"/>
    <property type="match status" value="1"/>
</dbReference>
<dbReference type="InterPro" id="IPR000488">
    <property type="entry name" value="Death_dom"/>
</dbReference>
<dbReference type="Proteomes" id="UP001359485">
    <property type="component" value="Unassembled WGS sequence"/>
</dbReference>
<feature type="compositionally biased region" description="Polar residues" evidence="7">
    <location>
        <begin position="107"/>
        <end position="116"/>
    </location>
</feature>
<name>A0AAN8XLZ5_POLSC</name>
<comment type="subcellular location">
    <subcellularLocation>
        <location evidence="6">Cell membrane</location>
        <topology evidence="6">Single-pass type I membrane protein</topology>
    </subcellularLocation>
    <subcellularLocation>
        <location evidence="1">Membrane</location>
        <topology evidence="1">Single-pass membrane protein</topology>
    </subcellularLocation>
</comment>
<keyword evidence="6" id="KW-0675">Receptor</keyword>
<evidence type="ECO:0000313" key="13">
    <source>
        <dbReference type="Proteomes" id="UP001372834"/>
    </source>
</evidence>
<dbReference type="Gene3D" id="2.60.220.30">
    <property type="match status" value="1"/>
</dbReference>
<keyword evidence="3" id="KW-0812">Transmembrane</keyword>
<feature type="domain" description="ZU5" evidence="9">
    <location>
        <begin position="160"/>
        <end position="298"/>
    </location>
</feature>
<proteinExistence type="inferred from homology"/>
<feature type="domain" description="Death" evidence="8">
    <location>
        <begin position="513"/>
        <end position="579"/>
    </location>
</feature>
<reference evidence="11 13" key="1">
    <citation type="submission" date="2023-10" db="EMBL/GenBank/DDBJ databases">
        <title>Genomes of two closely related lineages of the louse Polyplax serrata with different host specificities.</title>
        <authorList>
            <person name="Martinu J."/>
            <person name="Tarabai H."/>
            <person name="Stefka J."/>
            <person name="Hypsa V."/>
        </authorList>
    </citation>
    <scope>NUCLEOTIDE SEQUENCE [LARGE SCALE GENOMIC DNA]</scope>
    <source>
        <strain evidence="10">98ZLc_SE</strain>
        <strain evidence="11">HR10_N</strain>
    </source>
</reference>
<evidence type="ECO:0000313" key="12">
    <source>
        <dbReference type="Proteomes" id="UP001359485"/>
    </source>
</evidence>
<organism evidence="11 13">
    <name type="scientific">Polyplax serrata</name>
    <name type="common">Common mouse louse</name>
    <dbReference type="NCBI Taxonomy" id="468196"/>
    <lineage>
        <taxon>Eukaryota</taxon>
        <taxon>Metazoa</taxon>
        <taxon>Ecdysozoa</taxon>
        <taxon>Arthropoda</taxon>
        <taxon>Hexapoda</taxon>
        <taxon>Insecta</taxon>
        <taxon>Pterygota</taxon>
        <taxon>Neoptera</taxon>
        <taxon>Paraneoptera</taxon>
        <taxon>Psocodea</taxon>
        <taxon>Troctomorpha</taxon>
        <taxon>Phthiraptera</taxon>
        <taxon>Anoplura</taxon>
        <taxon>Polyplacidae</taxon>
        <taxon>Polyplax</taxon>
    </lineage>
</organism>
<comment type="function">
    <text evidence="6">Receptor for netrin required for axon guidance. Mediates axon repulsion of neuronal growth cones in the developing nervous system upon ligand binding.</text>
</comment>
<dbReference type="Proteomes" id="UP001372834">
    <property type="component" value="Unassembled WGS sequence"/>
</dbReference>
<evidence type="ECO:0000256" key="4">
    <source>
        <dbReference type="ARBA" id="ARBA00022989"/>
    </source>
</evidence>
<dbReference type="SMART" id="SM00005">
    <property type="entry name" value="DEATH"/>
    <property type="match status" value="1"/>
</dbReference>
<dbReference type="InterPro" id="IPR000906">
    <property type="entry name" value="ZU5_dom"/>
</dbReference>
<accession>A0AAN8XLZ5</accession>
<gene>
    <name evidence="11" type="ORF">RUM43_004968</name>
    <name evidence="10" type="ORF">RUM44_005738</name>
</gene>
<evidence type="ECO:0000313" key="10">
    <source>
        <dbReference type="EMBL" id="KAK6630182.1"/>
    </source>
</evidence>
<dbReference type="PROSITE" id="PS50017">
    <property type="entry name" value="DEATH_DOMAIN"/>
    <property type="match status" value="1"/>
</dbReference>
<dbReference type="PANTHER" id="PTHR12582:SF47">
    <property type="entry name" value="NETRIN RECEPTOR UNC-5"/>
    <property type="match status" value="1"/>
</dbReference>
<evidence type="ECO:0000313" key="11">
    <source>
        <dbReference type="EMBL" id="KAK6643463.1"/>
    </source>
</evidence>
<evidence type="ECO:0000256" key="2">
    <source>
        <dbReference type="ARBA" id="ARBA00009844"/>
    </source>
</evidence>
<feature type="compositionally biased region" description="Basic and acidic residues" evidence="7">
    <location>
        <begin position="117"/>
        <end position="127"/>
    </location>
</feature>
<comment type="similarity">
    <text evidence="2 6">Belongs to the unc-5 family.</text>
</comment>
<evidence type="ECO:0000259" key="9">
    <source>
        <dbReference type="PROSITE" id="PS51145"/>
    </source>
</evidence>
<feature type="region of interest" description="Disordered" evidence="7">
    <location>
        <begin position="84"/>
        <end position="129"/>
    </location>
</feature>
<dbReference type="CDD" id="cd08781">
    <property type="entry name" value="Death_UNC5-like"/>
    <property type="match status" value="1"/>
</dbReference>
<dbReference type="EMBL" id="JAWJWE010000002">
    <property type="protein sequence ID" value="KAK6643463.1"/>
    <property type="molecule type" value="Genomic_DNA"/>
</dbReference>
<dbReference type="EMBL" id="JAWJWF010000009">
    <property type="protein sequence ID" value="KAK6630182.1"/>
    <property type="molecule type" value="Genomic_DNA"/>
</dbReference>
<keyword evidence="12" id="KW-1185">Reference proteome</keyword>
<dbReference type="Gene3D" id="1.10.533.10">
    <property type="entry name" value="Death Domain, Fas"/>
    <property type="match status" value="1"/>
</dbReference>
<dbReference type="Pfam" id="PF00791">
    <property type="entry name" value="ZU5"/>
    <property type="match status" value="1"/>
</dbReference>
<dbReference type="AlphaFoldDB" id="A0AAN8XLZ5"/>
<dbReference type="InterPro" id="IPR033772">
    <property type="entry name" value="UPA"/>
</dbReference>
<evidence type="ECO:0000256" key="6">
    <source>
        <dbReference type="RuleBase" id="RU367033"/>
    </source>
</evidence>
<dbReference type="FunFam" id="1.10.533.10:FF:000092">
    <property type="entry name" value="Netrin receptor unc-5"/>
    <property type="match status" value="1"/>
</dbReference>
<keyword evidence="6" id="KW-0393">Immunoglobulin domain</keyword>
<keyword evidence="6" id="KW-0217">Developmental protein</keyword>
<evidence type="ECO:0000256" key="1">
    <source>
        <dbReference type="ARBA" id="ARBA00004167"/>
    </source>
</evidence>
<evidence type="ECO:0000259" key="8">
    <source>
        <dbReference type="PROSITE" id="PS50017"/>
    </source>
</evidence>
<keyword evidence="4" id="KW-1133">Transmembrane helix</keyword>
<dbReference type="SMART" id="SM00218">
    <property type="entry name" value="ZU5"/>
    <property type="match status" value="1"/>
</dbReference>
<dbReference type="PANTHER" id="PTHR12582">
    <property type="entry name" value="NETRIN RECEPTOR UNC5"/>
    <property type="match status" value="1"/>
</dbReference>
<protein>
    <recommendedName>
        <fullName evidence="6">Netrin receptor UNC5</fullName>
    </recommendedName>
</protein>
<evidence type="ECO:0000256" key="5">
    <source>
        <dbReference type="ARBA" id="ARBA00023136"/>
    </source>
</evidence>
<dbReference type="GO" id="GO:0005042">
    <property type="term" value="F:netrin receptor activity"/>
    <property type="evidence" value="ECO:0007669"/>
    <property type="project" value="UniProtKB-UniRule"/>
</dbReference>
<dbReference type="SUPFAM" id="SSF47986">
    <property type="entry name" value="DEATH domain"/>
    <property type="match status" value="1"/>
</dbReference>
<dbReference type="InterPro" id="IPR011029">
    <property type="entry name" value="DEATH-like_dom_sf"/>
</dbReference>
<dbReference type="GO" id="GO:0005886">
    <property type="term" value="C:plasma membrane"/>
    <property type="evidence" value="ECO:0007669"/>
    <property type="project" value="UniProtKB-SubCell"/>
</dbReference>